<dbReference type="PANTHER" id="PTHR43557:SF2">
    <property type="entry name" value="RIESKE DOMAIN-CONTAINING PROTEIN-RELATED"/>
    <property type="match status" value="1"/>
</dbReference>
<dbReference type="RefSeq" id="WP_345068938.1">
    <property type="nucleotide sequence ID" value="NZ_BAABCN010000012.1"/>
</dbReference>
<dbReference type="Pfam" id="PF14759">
    <property type="entry name" value="Reductase_C"/>
    <property type="match status" value="1"/>
</dbReference>
<protein>
    <submittedName>
        <fullName evidence="7">FAD-dependent oxidoreductase</fullName>
    </submittedName>
</protein>
<evidence type="ECO:0000259" key="6">
    <source>
        <dbReference type="Pfam" id="PF14759"/>
    </source>
</evidence>
<dbReference type="EMBL" id="BAABCN010000012">
    <property type="protein sequence ID" value="GAA3889530.1"/>
    <property type="molecule type" value="Genomic_DNA"/>
</dbReference>
<evidence type="ECO:0000256" key="2">
    <source>
        <dbReference type="ARBA" id="ARBA00022630"/>
    </source>
</evidence>
<dbReference type="InterPro" id="IPR023753">
    <property type="entry name" value="FAD/NAD-binding_dom"/>
</dbReference>
<dbReference type="PRINTS" id="PR00411">
    <property type="entry name" value="PNDRDTASEI"/>
</dbReference>
<dbReference type="Gene3D" id="3.50.50.60">
    <property type="entry name" value="FAD/NAD(P)-binding domain"/>
    <property type="match status" value="2"/>
</dbReference>
<dbReference type="SUPFAM" id="SSF51905">
    <property type="entry name" value="FAD/NAD(P)-binding domain"/>
    <property type="match status" value="1"/>
</dbReference>
<dbReference type="Pfam" id="PF07992">
    <property type="entry name" value="Pyr_redox_2"/>
    <property type="match status" value="1"/>
</dbReference>
<evidence type="ECO:0000256" key="3">
    <source>
        <dbReference type="ARBA" id="ARBA00022827"/>
    </source>
</evidence>
<dbReference type="InterPro" id="IPR036188">
    <property type="entry name" value="FAD/NAD-bd_sf"/>
</dbReference>
<dbReference type="InterPro" id="IPR016156">
    <property type="entry name" value="FAD/NAD-linked_Rdtase_dimer_sf"/>
</dbReference>
<name>A0ABP7KWG1_9MICO</name>
<feature type="domain" description="FAD/NAD(P)-binding" evidence="5">
    <location>
        <begin position="7"/>
        <end position="305"/>
    </location>
</feature>
<gene>
    <name evidence="7" type="ORF">GCM10022381_34380</name>
</gene>
<evidence type="ECO:0000256" key="1">
    <source>
        <dbReference type="ARBA" id="ARBA00001974"/>
    </source>
</evidence>
<dbReference type="InterPro" id="IPR050446">
    <property type="entry name" value="FAD-oxidoreductase/Apoptosis"/>
</dbReference>
<dbReference type="InterPro" id="IPR028202">
    <property type="entry name" value="Reductase_C"/>
</dbReference>
<evidence type="ECO:0000313" key="8">
    <source>
        <dbReference type="Proteomes" id="UP001501803"/>
    </source>
</evidence>
<dbReference type="PANTHER" id="PTHR43557">
    <property type="entry name" value="APOPTOSIS-INDUCING FACTOR 1"/>
    <property type="match status" value="1"/>
</dbReference>
<evidence type="ECO:0000259" key="5">
    <source>
        <dbReference type="Pfam" id="PF07992"/>
    </source>
</evidence>
<proteinExistence type="predicted"/>
<keyword evidence="2" id="KW-0285">Flavoprotein</keyword>
<dbReference type="Gene3D" id="3.30.390.30">
    <property type="match status" value="1"/>
</dbReference>
<dbReference type="PRINTS" id="PR00368">
    <property type="entry name" value="FADPNR"/>
</dbReference>
<dbReference type="SUPFAM" id="SSF55424">
    <property type="entry name" value="FAD/NAD-linked reductases, dimerisation (C-terminal) domain"/>
    <property type="match status" value="1"/>
</dbReference>
<accession>A0ABP7KWG1</accession>
<organism evidence="7 8">
    <name type="scientific">Leifsonia kafniensis</name>
    <dbReference type="NCBI Taxonomy" id="475957"/>
    <lineage>
        <taxon>Bacteria</taxon>
        <taxon>Bacillati</taxon>
        <taxon>Actinomycetota</taxon>
        <taxon>Actinomycetes</taxon>
        <taxon>Micrococcales</taxon>
        <taxon>Microbacteriaceae</taxon>
        <taxon>Leifsonia</taxon>
    </lineage>
</organism>
<dbReference type="Proteomes" id="UP001501803">
    <property type="component" value="Unassembled WGS sequence"/>
</dbReference>
<evidence type="ECO:0000256" key="4">
    <source>
        <dbReference type="ARBA" id="ARBA00023002"/>
    </source>
</evidence>
<keyword evidence="4" id="KW-0560">Oxidoreductase</keyword>
<feature type="domain" description="Reductase C-terminal" evidence="6">
    <location>
        <begin position="324"/>
        <end position="410"/>
    </location>
</feature>
<comment type="caution">
    <text evidence="7">The sequence shown here is derived from an EMBL/GenBank/DDBJ whole genome shotgun (WGS) entry which is preliminary data.</text>
</comment>
<evidence type="ECO:0000313" key="7">
    <source>
        <dbReference type="EMBL" id="GAA3889530.1"/>
    </source>
</evidence>
<comment type="cofactor">
    <cofactor evidence="1">
        <name>FAD</name>
        <dbReference type="ChEBI" id="CHEBI:57692"/>
    </cofactor>
</comment>
<sequence length="415" mass="44155">MSNDQTFIIVGAGLAGARAAEGMREQGFDGRILLVGAEDALPYIRPPLSKEYLTGKMEQDDTFVHPAEWYAEHHVTLLPGATAVALSPGTHELTLDDGQTLHYDKLLLATGASSRRFAGPGADLIGVHHLRTFGESAHLREWLEPGLRNVVIVGAGWIGLEVASAARGYDNTVTVLGRETVPLNVAIGDEVGAVFGQLHRDNGVTVRMETGVSALLGDANGVTGVQLDTGEVVPADVVVVGIGAVPNVTLAQDAGLAVANGIVVDAAFRTLDPDIYAVGDVASVFHPVLGHPLRIEHWANAENAGRAAGRSMAGAAVSYDEIPYFYTDQFDLGMEYSGYGELTRTAQVVFRGDPVKREFIAFWVADGRVVAGMNVNVWDVHETVQRFIRTGVQVDPARLADENIALEDLLASTTG</sequence>
<reference evidence="8" key="1">
    <citation type="journal article" date="2019" name="Int. J. Syst. Evol. Microbiol.">
        <title>The Global Catalogue of Microorganisms (GCM) 10K type strain sequencing project: providing services to taxonomists for standard genome sequencing and annotation.</title>
        <authorList>
            <consortium name="The Broad Institute Genomics Platform"/>
            <consortium name="The Broad Institute Genome Sequencing Center for Infectious Disease"/>
            <person name="Wu L."/>
            <person name="Ma J."/>
        </authorList>
    </citation>
    <scope>NUCLEOTIDE SEQUENCE [LARGE SCALE GENOMIC DNA]</scope>
    <source>
        <strain evidence="8">JCM 17021</strain>
    </source>
</reference>
<keyword evidence="3" id="KW-0274">FAD</keyword>
<keyword evidence="8" id="KW-1185">Reference proteome</keyword>